<comment type="caution">
    <text evidence="1">The sequence shown here is derived from an EMBL/GenBank/DDBJ whole genome shotgun (WGS) entry which is preliminary data.</text>
</comment>
<accession>A0A0F9FBC6</accession>
<dbReference type="EMBL" id="LAZR01021959">
    <property type="protein sequence ID" value="KKL83528.1"/>
    <property type="molecule type" value="Genomic_DNA"/>
</dbReference>
<gene>
    <name evidence="1" type="ORF">LCGC14_1973840</name>
</gene>
<proteinExistence type="predicted"/>
<reference evidence="1" key="1">
    <citation type="journal article" date="2015" name="Nature">
        <title>Complex archaea that bridge the gap between prokaryotes and eukaryotes.</title>
        <authorList>
            <person name="Spang A."/>
            <person name="Saw J.H."/>
            <person name="Jorgensen S.L."/>
            <person name="Zaremba-Niedzwiedzka K."/>
            <person name="Martijn J."/>
            <person name="Lind A.E."/>
            <person name="van Eijk R."/>
            <person name="Schleper C."/>
            <person name="Guy L."/>
            <person name="Ettema T.J."/>
        </authorList>
    </citation>
    <scope>NUCLEOTIDE SEQUENCE</scope>
</reference>
<feature type="non-terminal residue" evidence="1">
    <location>
        <position position="66"/>
    </location>
</feature>
<name>A0A0F9FBC6_9ZZZZ</name>
<protein>
    <submittedName>
        <fullName evidence="1">Uncharacterized protein</fullName>
    </submittedName>
</protein>
<organism evidence="1">
    <name type="scientific">marine sediment metagenome</name>
    <dbReference type="NCBI Taxonomy" id="412755"/>
    <lineage>
        <taxon>unclassified sequences</taxon>
        <taxon>metagenomes</taxon>
        <taxon>ecological metagenomes</taxon>
    </lineage>
</organism>
<sequence>MPNETRPMRPDDGFPYSHLNAGSAAFTHLIDSPGANQSWFLTGFILTGGGTADGFSFLRRASLRFN</sequence>
<evidence type="ECO:0000313" key="1">
    <source>
        <dbReference type="EMBL" id="KKL83528.1"/>
    </source>
</evidence>
<dbReference type="AlphaFoldDB" id="A0A0F9FBC6"/>